<dbReference type="GO" id="GO:0004386">
    <property type="term" value="F:helicase activity"/>
    <property type="evidence" value="ECO:0007669"/>
    <property type="project" value="UniProtKB-KW"/>
</dbReference>
<keyword evidence="4 12" id="KW-0347">Helicase</keyword>
<evidence type="ECO:0000256" key="1">
    <source>
        <dbReference type="ARBA" id="ARBA00022741"/>
    </source>
</evidence>
<dbReference type="RefSeq" id="WP_092047813.1">
    <property type="nucleotide sequence ID" value="NZ_FOQD01000002.1"/>
</dbReference>
<evidence type="ECO:0000259" key="10">
    <source>
        <dbReference type="PROSITE" id="PS51192"/>
    </source>
</evidence>
<evidence type="ECO:0000256" key="7">
    <source>
        <dbReference type="ARBA" id="ARBA00023204"/>
    </source>
</evidence>
<keyword evidence="5" id="KW-0067">ATP-binding</keyword>
<evidence type="ECO:0000256" key="6">
    <source>
        <dbReference type="ARBA" id="ARBA00023125"/>
    </source>
</evidence>
<keyword evidence="1" id="KW-0547">Nucleotide-binding</keyword>
<name>A0A1I3C5U3_9PLAN</name>
<protein>
    <submittedName>
        <fullName evidence="12">ATP-dependent helicase Lhr and Lhr-like helicase</fullName>
    </submittedName>
</protein>
<dbReference type="Pfam" id="PF23234">
    <property type="entry name" value="WHD_4th_Lhr"/>
    <property type="match status" value="1"/>
</dbReference>
<dbReference type="InterPro" id="IPR045628">
    <property type="entry name" value="Lhr_WH_dom"/>
</dbReference>
<dbReference type="InterPro" id="IPR052511">
    <property type="entry name" value="ATP-dep_Helicase"/>
</dbReference>
<feature type="domain" description="Helicase ATP-binding" evidence="10">
    <location>
        <begin position="28"/>
        <end position="222"/>
    </location>
</feature>
<dbReference type="Pfam" id="PF19306">
    <property type="entry name" value="WHD_Lhr"/>
    <property type="match status" value="1"/>
</dbReference>
<dbReference type="GO" id="GO:0016887">
    <property type="term" value="F:ATP hydrolysis activity"/>
    <property type="evidence" value="ECO:0007669"/>
    <property type="project" value="TreeGrafter"/>
</dbReference>
<dbReference type="SMART" id="SM00382">
    <property type="entry name" value="AAA"/>
    <property type="match status" value="1"/>
</dbReference>
<reference evidence="13" key="1">
    <citation type="submission" date="2016-10" db="EMBL/GenBank/DDBJ databases">
        <authorList>
            <person name="Varghese N."/>
            <person name="Submissions S."/>
        </authorList>
    </citation>
    <scope>NUCLEOTIDE SEQUENCE [LARGE SCALE GENOMIC DNA]</scope>
    <source>
        <strain evidence="13">DSM 26348</strain>
    </source>
</reference>
<dbReference type="STRING" id="1576369.SAMN05421753_102115"/>
<dbReference type="PROSITE" id="PS51192">
    <property type="entry name" value="HELICASE_ATP_BIND_1"/>
    <property type="match status" value="1"/>
</dbReference>
<dbReference type="InterPro" id="IPR027417">
    <property type="entry name" value="P-loop_NTPase"/>
</dbReference>
<keyword evidence="8" id="KW-0413">Isomerase</keyword>
<dbReference type="SMART" id="SM00490">
    <property type="entry name" value="HELICc"/>
    <property type="match status" value="1"/>
</dbReference>
<dbReference type="GO" id="GO:0003677">
    <property type="term" value="F:DNA binding"/>
    <property type="evidence" value="ECO:0007669"/>
    <property type="project" value="UniProtKB-KW"/>
</dbReference>
<dbReference type="Pfam" id="PF00271">
    <property type="entry name" value="Helicase_C"/>
    <property type="match status" value="1"/>
</dbReference>
<dbReference type="PROSITE" id="PS51194">
    <property type="entry name" value="HELICASE_CTER"/>
    <property type="match status" value="1"/>
</dbReference>
<evidence type="ECO:0000259" key="11">
    <source>
        <dbReference type="PROSITE" id="PS51194"/>
    </source>
</evidence>
<sequence length="1537" mass="170235">MLDLFHPVIQDWFRSRFQGPTEPQSAGWPHIARGDHTLIAAPTGSGKTLTAFLAVIDRLFRESVEGRLRDELQVVYISPLRALSNDMQRNLSGPLLEIQAVAVEQGINCSRLRTGLRTGDTTASQRAALVKRPPHLLVTTPESLYLLLTSEKGRAMLRSVNTVIVDEIHALVRDKRGSHLAVSLERLAALTASPLQRIGLSATQKPIERMADFLIGSPNDEAASSQRSTLNPQRPACQIVDVGHRRPLDLAIEVPPSDLQAACSHDQWAEINARIVELINGHRSTLIFVNTRRLAERLTHQLTQLLGENAVGSHHGSLSKEMRLDTEQKLKDGELKAVVATSSLELGIDVGYIDLVLQIGSPRAIAAFLQRIGRSGHALGLTPKGRLFALTRDELVECMALIRAVRQGRLDVTPIPIAPLDILSQQIVAETALEDWDAEELYATFRRAWPYRELTRERFEHTLTILSSGLTEHGGRGQSMIYYDRINGRVKGRRAARLLALSNGGAIAEVDSVRVVLEDESTVVGTVDEEFAVESSAGDIFLLGNSSWRIHRLRGNDLLVGDAQGAPPTIPFWRGEAPGRTIELSEEVSLLRQEMERRLIEVEQKFSGDEAAESDQSVDEQRPSRWKSLAEWLLVETSCSDAAAWQIVIYMAAQRAAIGLLPTQQRIVFERFFDESGGMQMVVHAPFGGRINRGWGLAFRKRFCRSFDFELQASADDDGFLLSLGPQHSFPIETLFPMMRTDNARNLLEQALLVAPMFHFRWRANVTRSLFVSRMRNGKKVPPALQRFRSEDLLTAVFPKLTGCQENIVGDHEIPDHPLVQQTMEDCLFEALDIEGLIEVLGRIEAGEITLVGRDTREPSPFAYELLNANPYAFLDGGEVQERRARAVATRRSLSVESLQDLGRLDPVAIERVVAEAQPEVRDADELHDLLVSRLLVPVSEGPVEGNAARHGLQLQSDHYCEFFESLVAEGRAAEIEYSPGKLGWAAVECWPAVATLFPEAANACRITVPVTLQREWQATDALMALLRGWVETSGPVTAVELADLLGMPVSRVFASLEAIEGEGLVLRGRFASTAHVDSNAPEIEWCHRRLLARIHRRTMTGLRQEIEAVEPAVYIEFLARHQGVLPGYRKSGADGVHEVISQLQGMDLAAGAWEQGVLPARVESYRAGWLDELCLSGDVGWGRLEPRRGRIAAKGVQGTDEPAEKCTGRPMASMTRSIPVSLFLRDDSVWLTHRSDPKLISELSESACEVGEKLKAQGALFSADLCQQLKLLPSQLDDLLGELVAAGCLTSDGFSGLRQLIGSETSTATPGLPSRYRRVRQQKAALGRWTLLNVPGNTESDIVEEWAWQLIRRWGVVFRDLLQREPLAPAWWELLRVYRKLEARGELRGGRFIRGVGGEQFATSDAVRELRAVRQCEGDGDICVISGADPLNLTGVVGPGKRLPALAAHQLAYRRGVVVAWKKGDESWISPALRPEDQQRLAMQWGIVGNTIRVERPPVSLPEVPQLVSEQQPPAAAVRRKRKPPVRSGLPKPFPF</sequence>
<dbReference type="CDD" id="cd17922">
    <property type="entry name" value="DEXHc_LHR-like"/>
    <property type="match status" value="1"/>
</dbReference>
<keyword evidence="13" id="KW-1185">Reference proteome</keyword>
<dbReference type="InterPro" id="IPR055368">
    <property type="entry name" value="WH3_Lhr"/>
</dbReference>
<dbReference type="Pfam" id="PF00270">
    <property type="entry name" value="DEAD"/>
    <property type="match status" value="1"/>
</dbReference>
<evidence type="ECO:0000256" key="2">
    <source>
        <dbReference type="ARBA" id="ARBA00022763"/>
    </source>
</evidence>
<dbReference type="InterPro" id="IPR055367">
    <property type="entry name" value="WH4_Lhr"/>
</dbReference>
<dbReference type="Proteomes" id="UP000199518">
    <property type="component" value="Unassembled WGS sequence"/>
</dbReference>
<dbReference type="SMART" id="SM00487">
    <property type="entry name" value="DEXDc"/>
    <property type="match status" value="1"/>
</dbReference>
<feature type="region of interest" description="Disordered" evidence="9">
    <location>
        <begin position="1504"/>
        <end position="1537"/>
    </location>
</feature>
<dbReference type="InterPro" id="IPR003593">
    <property type="entry name" value="AAA+_ATPase"/>
</dbReference>
<dbReference type="InterPro" id="IPR014001">
    <property type="entry name" value="Helicase_ATP-bd"/>
</dbReference>
<evidence type="ECO:0000313" key="12">
    <source>
        <dbReference type="EMBL" id="SFH69696.1"/>
    </source>
</evidence>
<dbReference type="CDD" id="cd18796">
    <property type="entry name" value="SF2_C_LHR"/>
    <property type="match status" value="1"/>
</dbReference>
<evidence type="ECO:0000256" key="9">
    <source>
        <dbReference type="SAM" id="MobiDB-lite"/>
    </source>
</evidence>
<keyword evidence="6" id="KW-0238">DNA-binding</keyword>
<dbReference type="OrthoDB" id="9774462at2"/>
<feature type="domain" description="Helicase C-terminal" evidence="11">
    <location>
        <begin position="270"/>
        <end position="421"/>
    </location>
</feature>
<dbReference type="Pfam" id="PF08494">
    <property type="entry name" value="DEAD_assoc"/>
    <property type="match status" value="1"/>
</dbReference>
<evidence type="ECO:0000256" key="8">
    <source>
        <dbReference type="ARBA" id="ARBA00023235"/>
    </source>
</evidence>
<gene>
    <name evidence="12" type="ORF">SAMN05421753_102115</name>
</gene>
<dbReference type="GO" id="GO:0006281">
    <property type="term" value="P:DNA repair"/>
    <property type="evidence" value="ECO:0007669"/>
    <property type="project" value="UniProtKB-KW"/>
</dbReference>
<evidence type="ECO:0000313" key="13">
    <source>
        <dbReference type="Proteomes" id="UP000199518"/>
    </source>
</evidence>
<keyword evidence="3" id="KW-0378">Hydrolase</keyword>
<dbReference type="EMBL" id="FOQD01000002">
    <property type="protein sequence ID" value="SFH69696.1"/>
    <property type="molecule type" value="Genomic_DNA"/>
</dbReference>
<organism evidence="12 13">
    <name type="scientific">Planctomicrobium piriforme</name>
    <dbReference type="NCBI Taxonomy" id="1576369"/>
    <lineage>
        <taxon>Bacteria</taxon>
        <taxon>Pseudomonadati</taxon>
        <taxon>Planctomycetota</taxon>
        <taxon>Planctomycetia</taxon>
        <taxon>Planctomycetales</taxon>
        <taxon>Planctomycetaceae</taxon>
        <taxon>Planctomicrobium</taxon>
    </lineage>
</organism>
<proteinExistence type="predicted"/>
<accession>A0A1I3C5U3</accession>
<evidence type="ECO:0000256" key="4">
    <source>
        <dbReference type="ARBA" id="ARBA00022806"/>
    </source>
</evidence>
<dbReference type="SUPFAM" id="SSF52540">
    <property type="entry name" value="P-loop containing nucleoside triphosphate hydrolases"/>
    <property type="match status" value="1"/>
</dbReference>
<dbReference type="InterPro" id="IPR001650">
    <property type="entry name" value="Helicase_C-like"/>
</dbReference>
<dbReference type="Pfam" id="PF23235">
    <property type="entry name" value="WHD_3rd_Lhr"/>
    <property type="match status" value="1"/>
</dbReference>
<keyword evidence="2" id="KW-0227">DNA damage</keyword>
<evidence type="ECO:0000256" key="3">
    <source>
        <dbReference type="ARBA" id="ARBA00022801"/>
    </source>
</evidence>
<keyword evidence="7" id="KW-0234">DNA repair</keyword>
<dbReference type="PANTHER" id="PTHR47962">
    <property type="entry name" value="ATP-DEPENDENT HELICASE LHR-RELATED-RELATED"/>
    <property type="match status" value="1"/>
</dbReference>
<dbReference type="InterPro" id="IPR013701">
    <property type="entry name" value="Lhr-like_DEAD/DEAH_assoc"/>
</dbReference>
<dbReference type="GO" id="GO:0005524">
    <property type="term" value="F:ATP binding"/>
    <property type="evidence" value="ECO:0007669"/>
    <property type="project" value="UniProtKB-KW"/>
</dbReference>
<dbReference type="InterPro" id="IPR011545">
    <property type="entry name" value="DEAD/DEAH_box_helicase_dom"/>
</dbReference>
<evidence type="ECO:0000256" key="5">
    <source>
        <dbReference type="ARBA" id="ARBA00022840"/>
    </source>
</evidence>
<dbReference type="PANTHER" id="PTHR47962:SF5">
    <property type="entry name" value="ATP-DEPENDENT HELICASE LHR-RELATED"/>
    <property type="match status" value="1"/>
</dbReference>
<dbReference type="Gene3D" id="3.40.50.300">
    <property type="entry name" value="P-loop containing nucleotide triphosphate hydrolases"/>
    <property type="match status" value="2"/>
</dbReference>